<keyword evidence="7" id="KW-0812">Transmembrane</keyword>
<evidence type="ECO:0000256" key="3">
    <source>
        <dbReference type="ARBA" id="ARBA00022801"/>
    </source>
</evidence>
<evidence type="ECO:0000256" key="7">
    <source>
        <dbReference type="SAM" id="Phobius"/>
    </source>
</evidence>
<evidence type="ECO:0000256" key="4">
    <source>
        <dbReference type="ARBA" id="ARBA00022825"/>
    </source>
</evidence>
<gene>
    <name evidence="10" type="ORF">Adu01nite_51200</name>
</gene>
<dbReference type="SUPFAM" id="SSF52743">
    <property type="entry name" value="Subtilisin-like"/>
    <property type="match status" value="1"/>
</dbReference>
<dbReference type="PANTHER" id="PTHR43806:SF11">
    <property type="entry name" value="CEREVISIN-RELATED"/>
    <property type="match status" value="1"/>
</dbReference>
<dbReference type="Proteomes" id="UP000637628">
    <property type="component" value="Unassembled WGS sequence"/>
</dbReference>
<feature type="signal peptide" evidence="8">
    <location>
        <begin position="1"/>
        <end position="21"/>
    </location>
</feature>
<name>A0ABQ3Z1Q9_9ACTN</name>
<evidence type="ECO:0000256" key="1">
    <source>
        <dbReference type="ARBA" id="ARBA00011073"/>
    </source>
</evidence>
<sequence length="463" mass="46661">MMLRALAAAALVVLLAAPAQAAPPANQVYYTVTAAYQGAPETLWEIATRFLGNSARAGEILELNSGRVQPDGDRLADAGRLHDGWILVLPWDAVGTELHYGPLPSAAGSSSGCERPNGTPAAAAWGQTLLAPAKAWPVANGAGVKVAIIGSGVDGATPELAGRVTAGADVGAGAGRADNACDGSGTALAGLVAGNDDTFGVAPGARIIPIKVGAGSQQLATAIDVAVAAGARVILVTAGDAADAAVRAATSEAISRDVVVVLPVSTGGTQADGLLRAGAIGEDRRVAEEYPADRVDVLAPGVEVASIGGAVTGPEFAAASVAGTVALVRSAHPELHAADVTRQVRSTATDGVVNPVAAVTTALPSGVGVNAADVKPTSSLGTLSQVLLWIAVALAVCLLLPFVLQRPARRLAGLAKRAWAKRQAQRARARMLDDGDNDPFWEPPSTASSEDRDEITEVIHPAR</sequence>
<evidence type="ECO:0000256" key="6">
    <source>
        <dbReference type="SAM" id="MobiDB-lite"/>
    </source>
</evidence>
<evidence type="ECO:0000259" key="9">
    <source>
        <dbReference type="Pfam" id="PF00082"/>
    </source>
</evidence>
<evidence type="ECO:0000256" key="2">
    <source>
        <dbReference type="ARBA" id="ARBA00022670"/>
    </source>
</evidence>
<dbReference type="InterPro" id="IPR050131">
    <property type="entry name" value="Peptidase_S8_subtilisin-like"/>
</dbReference>
<organism evidence="10 11">
    <name type="scientific">Paractinoplanes durhamensis</name>
    <dbReference type="NCBI Taxonomy" id="113563"/>
    <lineage>
        <taxon>Bacteria</taxon>
        <taxon>Bacillati</taxon>
        <taxon>Actinomycetota</taxon>
        <taxon>Actinomycetes</taxon>
        <taxon>Micromonosporales</taxon>
        <taxon>Micromonosporaceae</taxon>
        <taxon>Paractinoplanes</taxon>
    </lineage>
</organism>
<feature type="region of interest" description="Disordered" evidence="6">
    <location>
        <begin position="429"/>
        <end position="463"/>
    </location>
</feature>
<accession>A0ABQ3Z1Q9</accession>
<comment type="similarity">
    <text evidence="1 5">Belongs to the peptidase S8 family.</text>
</comment>
<keyword evidence="11" id="KW-1185">Reference proteome</keyword>
<dbReference type="RefSeq" id="WP_275414696.1">
    <property type="nucleotide sequence ID" value="NZ_BAAATX010000048.1"/>
</dbReference>
<dbReference type="PANTHER" id="PTHR43806">
    <property type="entry name" value="PEPTIDASE S8"/>
    <property type="match status" value="1"/>
</dbReference>
<dbReference type="PRINTS" id="PR00723">
    <property type="entry name" value="SUBTILISIN"/>
</dbReference>
<dbReference type="InterPro" id="IPR000209">
    <property type="entry name" value="Peptidase_S8/S53_dom"/>
</dbReference>
<feature type="transmembrane region" description="Helical" evidence="7">
    <location>
        <begin position="386"/>
        <end position="404"/>
    </location>
</feature>
<proteinExistence type="inferred from homology"/>
<dbReference type="InterPro" id="IPR015500">
    <property type="entry name" value="Peptidase_S8_subtilisin-rel"/>
</dbReference>
<feature type="chain" id="PRO_5046101719" description="Peptidase S8/S53 domain-containing protein" evidence="8">
    <location>
        <begin position="22"/>
        <end position="463"/>
    </location>
</feature>
<dbReference type="InterPro" id="IPR036852">
    <property type="entry name" value="Peptidase_S8/S53_dom_sf"/>
</dbReference>
<evidence type="ECO:0000256" key="8">
    <source>
        <dbReference type="SAM" id="SignalP"/>
    </source>
</evidence>
<keyword evidence="4" id="KW-0720">Serine protease</keyword>
<dbReference type="Gene3D" id="3.40.50.200">
    <property type="entry name" value="Peptidase S8/S53 domain"/>
    <property type="match status" value="1"/>
</dbReference>
<feature type="domain" description="Peptidase S8/S53" evidence="9">
    <location>
        <begin position="141"/>
        <end position="351"/>
    </location>
</feature>
<keyword evidence="2" id="KW-0645">Protease</keyword>
<reference evidence="10 11" key="1">
    <citation type="submission" date="2021-01" db="EMBL/GenBank/DDBJ databases">
        <title>Whole genome shotgun sequence of Actinoplanes durhamensis NBRC 14914.</title>
        <authorList>
            <person name="Komaki H."/>
            <person name="Tamura T."/>
        </authorList>
    </citation>
    <scope>NUCLEOTIDE SEQUENCE [LARGE SCALE GENOMIC DNA]</scope>
    <source>
        <strain evidence="10 11">NBRC 14914</strain>
    </source>
</reference>
<comment type="caution">
    <text evidence="10">The sequence shown here is derived from an EMBL/GenBank/DDBJ whole genome shotgun (WGS) entry which is preliminary data.</text>
</comment>
<protein>
    <recommendedName>
        <fullName evidence="9">Peptidase S8/S53 domain-containing protein</fullName>
    </recommendedName>
</protein>
<evidence type="ECO:0000313" key="11">
    <source>
        <dbReference type="Proteomes" id="UP000637628"/>
    </source>
</evidence>
<keyword evidence="8" id="KW-0732">Signal</keyword>
<keyword evidence="7" id="KW-1133">Transmembrane helix</keyword>
<comment type="caution">
    <text evidence="5">Lacks conserved residue(s) required for the propagation of feature annotation.</text>
</comment>
<evidence type="ECO:0000256" key="5">
    <source>
        <dbReference type="PROSITE-ProRule" id="PRU01240"/>
    </source>
</evidence>
<evidence type="ECO:0000313" key="10">
    <source>
        <dbReference type="EMBL" id="GIE03770.1"/>
    </source>
</evidence>
<dbReference type="CDD" id="cd00306">
    <property type="entry name" value="Peptidases_S8_S53"/>
    <property type="match status" value="1"/>
</dbReference>
<dbReference type="EMBL" id="BOML01000040">
    <property type="protein sequence ID" value="GIE03770.1"/>
    <property type="molecule type" value="Genomic_DNA"/>
</dbReference>
<dbReference type="PROSITE" id="PS51892">
    <property type="entry name" value="SUBTILASE"/>
    <property type="match status" value="1"/>
</dbReference>
<keyword evidence="3" id="KW-0378">Hydrolase</keyword>
<keyword evidence="7" id="KW-0472">Membrane</keyword>
<dbReference type="Pfam" id="PF00082">
    <property type="entry name" value="Peptidase_S8"/>
    <property type="match status" value="1"/>
</dbReference>